<dbReference type="AlphaFoldDB" id="A0A366DAJ0"/>
<protein>
    <submittedName>
        <fullName evidence="1">Uncharacterized protein</fullName>
    </submittedName>
</protein>
<sequence>MPEETDGYGLVMPFVTVVSAGGPHDDESYTAGWEMGALDNRLAGSWDDVAATIRTANRAQADLIAMRHGYITEVATTDSSEWLHVLFRAAGERIALQGNQNAADAASVWRPVRVIVTLEEQDALPVGSFVKQVSSGQIYQRTSDGWIDPNGDCCFDLDLPRFERVDLPIELLWDPQDAKREEP</sequence>
<evidence type="ECO:0000313" key="2">
    <source>
        <dbReference type="Proteomes" id="UP000252586"/>
    </source>
</evidence>
<dbReference type="STRING" id="1210090.GCA_001613185_01379"/>
<gene>
    <name evidence="1" type="ORF">DFR74_112240</name>
</gene>
<dbReference type="RefSeq" id="WP_067505050.1">
    <property type="nucleotide sequence ID" value="NZ_QNRE01000012.1"/>
</dbReference>
<dbReference type="Proteomes" id="UP000252586">
    <property type="component" value="Unassembled WGS sequence"/>
</dbReference>
<keyword evidence="2" id="KW-1185">Reference proteome</keyword>
<organism evidence="1 2">
    <name type="scientific">Nocardia puris</name>
    <dbReference type="NCBI Taxonomy" id="208602"/>
    <lineage>
        <taxon>Bacteria</taxon>
        <taxon>Bacillati</taxon>
        <taxon>Actinomycetota</taxon>
        <taxon>Actinomycetes</taxon>
        <taxon>Mycobacteriales</taxon>
        <taxon>Nocardiaceae</taxon>
        <taxon>Nocardia</taxon>
    </lineage>
</organism>
<proteinExistence type="predicted"/>
<evidence type="ECO:0000313" key="1">
    <source>
        <dbReference type="EMBL" id="RBO87060.1"/>
    </source>
</evidence>
<name>A0A366DAJ0_9NOCA</name>
<reference evidence="1 2" key="1">
    <citation type="submission" date="2018-06" db="EMBL/GenBank/DDBJ databases">
        <title>Genomic Encyclopedia of Type Strains, Phase IV (KMG-IV): sequencing the most valuable type-strain genomes for metagenomic binning, comparative biology and taxonomic classification.</title>
        <authorList>
            <person name="Goeker M."/>
        </authorList>
    </citation>
    <scope>NUCLEOTIDE SEQUENCE [LARGE SCALE GENOMIC DNA]</scope>
    <source>
        <strain evidence="1 2">DSM 44599</strain>
    </source>
</reference>
<dbReference type="EMBL" id="QNRE01000012">
    <property type="protein sequence ID" value="RBO87060.1"/>
    <property type="molecule type" value="Genomic_DNA"/>
</dbReference>
<comment type="caution">
    <text evidence="1">The sequence shown here is derived from an EMBL/GenBank/DDBJ whole genome shotgun (WGS) entry which is preliminary data.</text>
</comment>
<accession>A0A366DAJ0</accession>
<dbReference type="OrthoDB" id="5196429at2"/>